<keyword evidence="1" id="KW-0175">Coiled coil</keyword>
<sequence>MDVSEKKTYCTDVKNVKQWLHSTKERCDSLKYHMKYLKILYHDMPKIRESKKTLNSLNWQNSKIIATDNDESIISKQINSNDSLEKYSDTQYNMTKKLKSTVTLNLENTLSKIDIKRKEQEPKDLNKQNKTEVELCSNMPGSCDISQNTRVHTISLSSVQKKDVQCEECNDHWQHPYEKHLAEYATELIENNESSKNSFEQSILDNQNKYTFQEISSARDDIKLNMPDNVKGESVGKSKISIKHEKKEKTISSALSSKKGSLYKLDDVVSLKIKKRKRKIHSSNSKSTVTTRDTNCLGKKDAKKRKQKNSMSNRHTFKSQQTSNEVVEIYHNAAAKSAINKPQIVSTKSKYKQNNNCQHVNDTNVDNSQNYSQNQCQAKQKMEERNTDIDNKNYNLEESATPSSTMEKYNSHKAHAIMHASQCDPIINHNYEMPTLASKLKRTNRLYFGRFNFRNIPFVVGTSVTPSHNLGLNIQQVLSIMKTRHSTGNGIAPLLIRKISRGMKPVSILMEQMSNQQSKLSHMNSQVSSTRMQKECLLTNKNGQLLENPNMLLNYDEKELSTLNVNLKSSIDQYRDLHQEKDTRSENQLNMLNKLQILHTADNKMLKLFASQQNVRTKMEIPDIQTKICQNSIYENNMSNIPSTDHSQDSKGIQEVLINLHDQFEEMNLKYEKLQAKTNECSNKELEEEILHLEKELSVKEDEINTVVNLYKEVMTLKREMRLLQERNGYVCISSEIPLESNKLYPIEPFTSTKSYRSSFQRFHRRRGNSVITPREPTSLRLAGFLRQIQTFQKQLKLTSW</sequence>
<comment type="caution">
    <text evidence="3">The sequence shown here is derived from an EMBL/GenBank/DDBJ whole genome shotgun (WGS) entry which is preliminary data.</text>
</comment>
<feature type="compositionally biased region" description="Basic and acidic residues" evidence="2">
    <location>
        <begin position="230"/>
        <end position="250"/>
    </location>
</feature>
<protein>
    <submittedName>
        <fullName evidence="3">Uncharacterized protein</fullName>
    </submittedName>
</protein>
<feature type="region of interest" description="Disordered" evidence="2">
    <location>
        <begin position="224"/>
        <end position="253"/>
    </location>
</feature>
<feature type="compositionally biased region" description="Basic and acidic residues" evidence="2">
    <location>
        <begin position="382"/>
        <end position="391"/>
    </location>
</feature>
<evidence type="ECO:0000313" key="3">
    <source>
        <dbReference type="EMBL" id="CAL7942905.1"/>
    </source>
</evidence>
<dbReference type="Proteomes" id="UP001642520">
    <property type="component" value="Unassembled WGS sequence"/>
</dbReference>
<name>A0ABP1NPF8_XYLVO</name>
<feature type="compositionally biased region" description="Polar residues" evidence="2">
    <location>
        <begin position="309"/>
        <end position="323"/>
    </location>
</feature>
<evidence type="ECO:0000313" key="4">
    <source>
        <dbReference type="Proteomes" id="UP001642520"/>
    </source>
</evidence>
<gene>
    <name evidence="3" type="ORF">XYLVIOL_LOCUS5776</name>
</gene>
<feature type="compositionally biased region" description="Polar residues" evidence="2">
    <location>
        <begin position="392"/>
        <end position="403"/>
    </location>
</feature>
<feature type="region of interest" description="Disordered" evidence="2">
    <location>
        <begin position="275"/>
        <end position="323"/>
    </location>
</feature>
<evidence type="ECO:0000256" key="1">
    <source>
        <dbReference type="SAM" id="Coils"/>
    </source>
</evidence>
<accession>A0ABP1NPF8</accession>
<feature type="region of interest" description="Disordered" evidence="2">
    <location>
        <begin position="382"/>
        <end position="403"/>
    </location>
</feature>
<evidence type="ECO:0000256" key="2">
    <source>
        <dbReference type="SAM" id="MobiDB-lite"/>
    </source>
</evidence>
<proteinExistence type="predicted"/>
<organism evidence="3 4">
    <name type="scientific">Xylocopa violacea</name>
    <name type="common">Violet carpenter bee</name>
    <name type="synonym">Apis violacea</name>
    <dbReference type="NCBI Taxonomy" id="135666"/>
    <lineage>
        <taxon>Eukaryota</taxon>
        <taxon>Metazoa</taxon>
        <taxon>Ecdysozoa</taxon>
        <taxon>Arthropoda</taxon>
        <taxon>Hexapoda</taxon>
        <taxon>Insecta</taxon>
        <taxon>Pterygota</taxon>
        <taxon>Neoptera</taxon>
        <taxon>Endopterygota</taxon>
        <taxon>Hymenoptera</taxon>
        <taxon>Apocrita</taxon>
        <taxon>Aculeata</taxon>
        <taxon>Apoidea</taxon>
        <taxon>Anthophila</taxon>
        <taxon>Apidae</taxon>
        <taxon>Xylocopa</taxon>
        <taxon>Xylocopa</taxon>
    </lineage>
</organism>
<keyword evidence="4" id="KW-1185">Reference proteome</keyword>
<dbReference type="EMBL" id="CAXAJV020001293">
    <property type="protein sequence ID" value="CAL7942905.1"/>
    <property type="molecule type" value="Genomic_DNA"/>
</dbReference>
<reference evidence="3 4" key="1">
    <citation type="submission" date="2024-08" db="EMBL/GenBank/DDBJ databases">
        <authorList>
            <person name="Will J Nash"/>
            <person name="Angela Man"/>
            <person name="Seanna McTaggart"/>
            <person name="Kendall Baker"/>
            <person name="Tom Barker"/>
            <person name="Leah Catchpole"/>
            <person name="Alex Durrant"/>
            <person name="Karim Gharbi"/>
            <person name="Naomi Irish"/>
            <person name="Gemy Kaithakottil"/>
            <person name="Debby Ku"/>
            <person name="Aaliyah Providence"/>
            <person name="Felix Shaw"/>
            <person name="David Swarbreck"/>
            <person name="Chris Watkins"/>
            <person name="Ann M. McCartney"/>
            <person name="Giulio Formenti"/>
            <person name="Alice Mouton"/>
            <person name="Noel Vella"/>
            <person name="Bjorn M von Reumont"/>
            <person name="Adriana Vella"/>
            <person name="Wilfried Haerty"/>
        </authorList>
    </citation>
    <scope>NUCLEOTIDE SEQUENCE [LARGE SCALE GENOMIC DNA]</scope>
</reference>
<feature type="coiled-coil region" evidence="1">
    <location>
        <begin position="657"/>
        <end position="727"/>
    </location>
</feature>